<dbReference type="InterPro" id="IPR016040">
    <property type="entry name" value="NAD(P)-bd_dom"/>
</dbReference>
<organism evidence="2 3">
    <name type="scientific">Bradyrhizobium yuanmingense</name>
    <dbReference type="NCBI Taxonomy" id="108015"/>
    <lineage>
        <taxon>Bacteria</taxon>
        <taxon>Pseudomonadati</taxon>
        <taxon>Pseudomonadota</taxon>
        <taxon>Alphaproteobacteria</taxon>
        <taxon>Hyphomicrobiales</taxon>
        <taxon>Nitrobacteraceae</taxon>
        <taxon>Bradyrhizobium</taxon>
    </lineage>
</organism>
<dbReference type="PANTHER" id="PTHR15020:SF50">
    <property type="entry name" value="UPF0659 PROTEIN YMR090W"/>
    <property type="match status" value="1"/>
</dbReference>
<dbReference type="EMBL" id="LJYF01000009">
    <property type="protein sequence ID" value="KRP99860.1"/>
    <property type="molecule type" value="Genomic_DNA"/>
</dbReference>
<evidence type="ECO:0000313" key="2">
    <source>
        <dbReference type="EMBL" id="KRP99860.1"/>
    </source>
</evidence>
<protein>
    <recommendedName>
        <fullName evidence="1">NAD(P)-binding domain-containing protein</fullName>
    </recommendedName>
</protein>
<evidence type="ECO:0000259" key="1">
    <source>
        <dbReference type="Pfam" id="PF13460"/>
    </source>
</evidence>
<comment type="caution">
    <text evidence="2">The sequence shown here is derived from an EMBL/GenBank/DDBJ whole genome shotgun (WGS) entry which is preliminary data.</text>
</comment>
<dbReference type="InterPro" id="IPR036291">
    <property type="entry name" value="NAD(P)-bd_dom_sf"/>
</dbReference>
<dbReference type="AlphaFoldDB" id="A0A0R3CXG1"/>
<dbReference type="SUPFAM" id="SSF51735">
    <property type="entry name" value="NAD(P)-binding Rossmann-fold domains"/>
    <property type="match status" value="1"/>
</dbReference>
<accession>A0A0R3CXG1</accession>
<proteinExistence type="predicted"/>
<name>A0A0R3CXG1_9BRAD</name>
<dbReference type="OrthoDB" id="7352421at2"/>
<dbReference type="Proteomes" id="UP000051380">
    <property type="component" value="Unassembled WGS sequence"/>
</dbReference>
<evidence type="ECO:0000313" key="3">
    <source>
        <dbReference type="Proteomes" id="UP000051380"/>
    </source>
</evidence>
<dbReference type="Pfam" id="PF13460">
    <property type="entry name" value="NAD_binding_10"/>
    <property type="match status" value="1"/>
</dbReference>
<dbReference type="RefSeq" id="WP_057026665.1">
    <property type="nucleotide sequence ID" value="NZ_JBGCAU010000002.1"/>
</dbReference>
<dbReference type="Gene3D" id="3.40.50.720">
    <property type="entry name" value="NAD(P)-binding Rossmann-like Domain"/>
    <property type="match status" value="1"/>
</dbReference>
<gene>
    <name evidence="2" type="ORF">AOQ72_11865</name>
</gene>
<dbReference type="STRING" id="108015.GA0061099_1010231"/>
<sequence length="215" mass="22782">MNVVVFGSTGSTGRLVVESALSAGHVVTAFVRDPKRMPLTHPNLRIVKGDAMDAASVASAVQGADAVICTLGMVPQAKEDLGRRQPGVPVCSVGTKNILAAMPPGQGRLIVESSVSVGESYHTGSFGAGFMVKLALKEVMADKEAQEAAVRESDCDWTIVRPATLTFKRARGNLKAGTDLRWNITSTATRADVAEYLVKILDDPATYKKAITVRN</sequence>
<dbReference type="PANTHER" id="PTHR15020">
    <property type="entry name" value="FLAVIN REDUCTASE-RELATED"/>
    <property type="match status" value="1"/>
</dbReference>
<feature type="domain" description="NAD(P)-binding" evidence="1">
    <location>
        <begin position="7"/>
        <end position="204"/>
    </location>
</feature>
<reference evidence="2 3" key="1">
    <citation type="submission" date="2015-09" db="EMBL/GenBank/DDBJ databases">
        <title>Draft Genome Sequence of the Strain BR 3267 (Bradyrhizobium yuanmingense) recommended as inoculant for cowpea in Brazil.</title>
        <authorList>
            <person name="Simoes-Araujo J.L."/>
            <person name="Zilli J.E."/>
        </authorList>
    </citation>
    <scope>NUCLEOTIDE SEQUENCE [LARGE SCALE GENOMIC DNA]</scope>
    <source>
        <strain evidence="2 3">BR3267</strain>
    </source>
</reference>